<accession>A0A4V1K214</accession>
<name>A0A4V1K214_9FIRM</name>
<dbReference type="EMBL" id="RLII01000014">
    <property type="protein sequence ID" value="RXE58699.1"/>
    <property type="molecule type" value="Genomic_DNA"/>
</dbReference>
<dbReference type="InterPro" id="IPR027417">
    <property type="entry name" value="P-loop_NTPase"/>
</dbReference>
<dbReference type="Proteomes" id="UP000289166">
    <property type="component" value="Unassembled WGS sequence"/>
</dbReference>
<protein>
    <recommendedName>
        <fullName evidence="3">AAA domain-containing protein</fullName>
    </recommendedName>
</protein>
<keyword evidence="2" id="KW-1185">Reference proteome</keyword>
<dbReference type="SUPFAM" id="SSF52540">
    <property type="entry name" value="P-loop containing nucleoside triphosphate hydrolases"/>
    <property type="match status" value="1"/>
</dbReference>
<dbReference type="Gene3D" id="3.40.50.300">
    <property type="entry name" value="P-loop containing nucleotide triphosphate hydrolases"/>
    <property type="match status" value="1"/>
</dbReference>
<evidence type="ECO:0000313" key="2">
    <source>
        <dbReference type="Proteomes" id="UP000289166"/>
    </source>
</evidence>
<reference evidence="2" key="1">
    <citation type="submission" date="2018-11" db="EMBL/GenBank/DDBJ databases">
        <title>Genome sequencing of a novel mesophilic and cellulolytic organism within the genus Hungateiclostridium.</title>
        <authorList>
            <person name="Rettenmaier R."/>
            <person name="Liebl W."/>
            <person name="Zverlov V."/>
        </authorList>
    </citation>
    <scope>NUCLEOTIDE SEQUENCE [LARGE SCALE GENOMIC DNA]</scope>
    <source>
        <strain evidence="2">N2K1</strain>
    </source>
</reference>
<sequence>MAVIHLVIADKDRAYLYSVVDFIYSKYNNRFYVQAFSTEDTFNDFFSKTDKIDILLISPDFYNDELDLEKVVAPIVLSTGILSKDIQNCEIISKYQMGDKLIGNILNIFSEKSNCEFITGDGKKKTRLITFYSPCGGAGTSTLAAGLSAKCAQNGWNAFYLNFERFPATTAYFDAYGSGESLSNILFFLKENNKNLGLKIEGSRSIDNKTGVHYFLPPENIFDLDELTSDEIKRLIGQMRTMECYDVIIADMGSELNDVSIPLLESSDLVFCVLPYDTTSKIKLATLLRAFEILSKRKGLNFMDKVELILNKCLNSGLTDVENLTLNGKSASIRIPYIKGLNASYGLENLIGDSNPLGSAVRQIINILQGSTGGC</sequence>
<evidence type="ECO:0000313" key="1">
    <source>
        <dbReference type="EMBL" id="RXE58699.1"/>
    </source>
</evidence>
<gene>
    <name evidence="1" type="ORF">EFD62_11040</name>
</gene>
<dbReference type="AlphaFoldDB" id="A0A4V1K214"/>
<dbReference type="OrthoDB" id="3035369at2"/>
<dbReference type="RefSeq" id="WP_128706120.1">
    <property type="nucleotide sequence ID" value="NZ_RLII01000014.1"/>
</dbReference>
<proteinExistence type="predicted"/>
<comment type="caution">
    <text evidence="1">The sequence shown here is derived from an EMBL/GenBank/DDBJ whole genome shotgun (WGS) entry which is preliminary data.</text>
</comment>
<dbReference type="Gene3D" id="3.40.50.10850">
    <property type="entry name" value="Ntrc-like two-domain protein"/>
    <property type="match status" value="1"/>
</dbReference>
<organism evidence="1 2">
    <name type="scientific">Acetivibrio mesophilus</name>
    <dbReference type="NCBI Taxonomy" id="2487273"/>
    <lineage>
        <taxon>Bacteria</taxon>
        <taxon>Bacillati</taxon>
        <taxon>Bacillota</taxon>
        <taxon>Clostridia</taxon>
        <taxon>Eubacteriales</taxon>
        <taxon>Oscillospiraceae</taxon>
        <taxon>Acetivibrio</taxon>
    </lineage>
</organism>
<evidence type="ECO:0008006" key="3">
    <source>
        <dbReference type="Google" id="ProtNLM"/>
    </source>
</evidence>